<protein>
    <recommendedName>
        <fullName evidence="3 11">Tyrosine recombinase XerC</fullName>
    </recommendedName>
</protein>
<evidence type="ECO:0000256" key="2">
    <source>
        <dbReference type="ARBA" id="ARBA00006657"/>
    </source>
</evidence>
<evidence type="ECO:0000256" key="5">
    <source>
        <dbReference type="ARBA" id="ARBA00022618"/>
    </source>
</evidence>
<keyword evidence="7 11" id="KW-0229">DNA integration</keyword>
<keyword evidence="4 11" id="KW-0963">Cytoplasm</keyword>
<name>A0A318DB93_9GAMM</name>
<comment type="caution">
    <text evidence="15">The sequence shown here is derived from an EMBL/GenBank/DDBJ whole genome shotgun (WGS) entry which is preliminary data.</text>
</comment>
<dbReference type="PROSITE" id="PS51900">
    <property type="entry name" value="CB"/>
    <property type="match status" value="1"/>
</dbReference>
<feature type="domain" description="Tyr recombinase" evidence="13">
    <location>
        <begin position="105"/>
        <end position="287"/>
    </location>
</feature>
<dbReference type="InterPro" id="IPR002104">
    <property type="entry name" value="Integrase_catalytic"/>
</dbReference>
<comment type="function">
    <text evidence="11">Site-specific tyrosine recombinase, which acts by catalyzing the cutting and rejoining of the recombining DNA molecules. The XerC-XerD complex is essential to convert dimers of the bacterial chromosome into monomers to permit their segregation at cell division. It also contributes to the segregational stability of plasmids.</text>
</comment>
<feature type="domain" description="Core-binding (CB)" evidence="14">
    <location>
        <begin position="1"/>
        <end position="84"/>
    </location>
</feature>
<comment type="subcellular location">
    <subcellularLocation>
        <location evidence="1 11">Cytoplasm</location>
    </subcellularLocation>
</comment>
<dbReference type="Pfam" id="PF00589">
    <property type="entry name" value="Phage_integrase"/>
    <property type="match status" value="1"/>
</dbReference>
<dbReference type="InterPro" id="IPR004107">
    <property type="entry name" value="Integrase_SAM-like_N"/>
</dbReference>
<dbReference type="PROSITE" id="PS51898">
    <property type="entry name" value="TYR_RECOMBINASE"/>
    <property type="match status" value="1"/>
</dbReference>
<dbReference type="InterPro" id="IPR010998">
    <property type="entry name" value="Integrase_recombinase_N"/>
</dbReference>
<evidence type="ECO:0000256" key="7">
    <source>
        <dbReference type="ARBA" id="ARBA00022908"/>
    </source>
</evidence>
<feature type="active site" description="O-(3'-phospho-DNA)-tyrosine intermediate" evidence="11">
    <location>
        <position position="274"/>
    </location>
</feature>
<dbReference type="GO" id="GO:0009037">
    <property type="term" value="F:tyrosine-based site-specific recombinase activity"/>
    <property type="evidence" value="ECO:0007669"/>
    <property type="project" value="UniProtKB-UniRule"/>
</dbReference>
<keyword evidence="10 11" id="KW-0131">Cell cycle</keyword>
<dbReference type="InterPro" id="IPR013762">
    <property type="entry name" value="Integrase-like_cat_sf"/>
</dbReference>
<dbReference type="Gene3D" id="1.10.443.10">
    <property type="entry name" value="Intergrase catalytic core"/>
    <property type="match status" value="1"/>
</dbReference>
<dbReference type="InterPro" id="IPR050090">
    <property type="entry name" value="Tyrosine_recombinase_XerCD"/>
</dbReference>
<comment type="subunit">
    <text evidence="11">Forms a cyclic heterotetrameric complex composed of two molecules of XerC and two molecules of XerD.</text>
</comment>
<evidence type="ECO:0000256" key="11">
    <source>
        <dbReference type="HAMAP-Rule" id="MF_01808"/>
    </source>
</evidence>
<dbReference type="RefSeq" id="WP_110200018.1">
    <property type="nucleotide sequence ID" value="NZ_QICH01000001.1"/>
</dbReference>
<feature type="active site" evidence="11">
    <location>
        <position position="265"/>
    </location>
</feature>
<dbReference type="InterPro" id="IPR011010">
    <property type="entry name" value="DNA_brk_join_enz"/>
</dbReference>
<dbReference type="HAMAP" id="MF_01808">
    <property type="entry name" value="Recomb_XerC_XerD"/>
    <property type="match status" value="1"/>
</dbReference>
<keyword evidence="9 11" id="KW-0233">DNA recombination</keyword>
<evidence type="ECO:0000256" key="4">
    <source>
        <dbReference type="ARBA" id="ARBA00022490"/>
    </source>
</evidence>
<feature type="active site" evidence="11">
    <location>
        <position position="145"/>
    </location>
</feature>
<evidence type="ECO:0000256" key="6">
    <source>
        <dbReference type="ARBA" id="ARBA00022829"/>
    </source>
</evidence>
<feature type="region of interest" description="Disordered" evidence="12">
    <location>
        <begin position="288"/>
        <end position="308"/>
    </location>
</feature>
<organism evidence="15 16">
    <name type="scientific">Kangiella spongicola</name>
    <dbReference type="NCBI Taxonomy" id="796379"/>
    <lineage>
        <taxon>Bacteria</taxon>
        <taxon>Pseudomonadati</taxon>
        <taxon>Pseudomonadota</taxon>
        <taxon>Gammaproteobacteria</taxon>
        <taxon>Kangiellales</taxon>
        <taxon>Kangiellaceae</taxon>
        <taxon>Kangiella</taxon>
    </lineage>
</organism>
<dbReference type="GO" id="GO:0051301">
    <property type="term" value="P:cell division"/>
    <property type="evidence" value="ECO:0007669"/>
    <property type="project" value="UniProtKB-UniRule"/>
</dbReference>
<dbReference type="GO" id="GO:0007059">
    <property type="term" value="P:chromosome segregation"/>
    <property type="evidence" value="ECO:0007669"/>
    <property type="project" value="UniProtKB-UniRule"/>
</dbReference>
<sequence>MLKTVEQYCDRLLHQKQYSEHTVSNYKRQIVDFLEYVHDKISSWPQVTSQDIRLWMAHHHRNGASPSTISLKLSSLRGFLDYLVAQKIIKTNPAIGLRGPKKPKRLPKNIDVDSLNHFIDSLPEDEPIEIRDKAMIELLYSAGIRLSELSSMDLNSISFNDQSLRVLGKGRKVREVPFGNAAEKLLKKWIKNRVAFVKDTSEQALFLSSRGQRLGNRSIQQRLNYWGKRQGLTDVLHPHKLRHSCATHVLESSSDLRAVQELLGHASIATTQIYTHLDFQHLAKTYDAAHPRARKSPTDKNTSPKKKD</sequence>
<keyword evidence="6 11" id="KW-0159">Chromosome partition</keyword>
<feature type="active site" evidence="11">
    <location>
        <position position="169"/>
    </location>
</feature>
<dbReference type="OrthoDB" id="9801717at2"/>
<keyword evidence="8 11" id="KW-0238">DNA-binding</keyword>
<dbReference type="InterPro" id="IPR023009">
    <property type="entry name" value="Tyrosine_recombinase_XerC/XerD"/>
</dbReference>
<dbReference type="PANTHER" id="PTHR30349:SF81">
    <property type="entry name" value="TYROSINE RECOMBINASE XERC"/>
    <property type="match status" value="1"/>
</dbReference>
<dbReference type="GO" id="GO:0003677">
    <property type="term" value="F:DNA binding"/>
    <property type="evidence" value="ECO:0007669"/>
    <property type="project" value="UniProtKB-UniRule"/>
</dbReference>
<evidence type="ECO:0000256" key="1">
    <source>
        <dbReference type="ARBA" id="ARBA00004496"/>
    </source>
</evidence>
<dbReference type="EMBL" id="QICH01000001">
    <property type="protein sequence ID" value="PXF64217.1"/>
    <property type="molecule type" value="Genomic_DNA"/>
</dbReference>
<dbReference type="CDD" id="cd00798">
    <property type="entry name" value="INT_XerDC_C"/>
    <property type="match status" value="1"/>
</dbReference>
<dbReference type="Pfam" id="PF02899">
    <property type="entry name" value="Phage_int_SAM_1"/>
    <property type="match status" value="1"/>
</dbReference>
<feature type="active site" evidence="11">
    <location>
        <position position="239"/>
    </location>
</feature>
<evidence type="ECO:0000313" key="15">
    <source>
        <dbReference type="EMBL" id="PXF64217.1"/>
    </source>
</evidence>
<dbReference type="Proteomes" id="UP000247689">
    <property type="component" value="Unassembled WGS sequence"/>
</dbReference>
<dbReference type="NCBIfam" id="TIGR02224">
    <property type="entry name" value="recomb_XerC"/>
    <property type="match status" value="1"/>
</dbReference>
<evidence type="ECO:0000259" key="14">
    <source>
        <dbReference type="PROSITE" id="PS51900"/>
    </source>
</evidence>
<evidence type="ECO:0000256" key="12">
    <source>
        <dbReference type="SAM" id="MobiDB-lite"/>
    </source>
</evidence>
<proteinExistence type="inferred from homology"/>
<evidence type="ECO:0000256" key="9">
    <source>
        <dbReference type="ARBA" id="ARBA00023172"/>
    </source>
</evidence>
<dbReference type="AlphaFoldDB" id="A0A318DB93"/>
<keyword evidence="16" id="KW-1185">Reference proteome</keyword>
<evidence type="ECO:0000256" key="8">
    <source>
        <dbReference type="ARBA" id="ARBA00023125"/>
    </source>
</evidence>
<evidence type="ECO:0000256" key="10">
    <source>
        <dbReference type="ARBA" id="ARBA00023306"/>
    </source>
</evidence>
<dbReference type="Gene3D" id="1.10.150.130">
    <property type="match status" value="1"/>
</dbReference>
<evidence type="ECO:0000313" key="16">
    <source>
        <dbReference type="Proteomes" id="UP000247689"/>
    </source>
</evidence>
<dbReference type="SUPFAM" id="SSF56349">
    <property type="entry name" value="DNA breaking-rejoining enzymes"/>
    <property type="match status" value="1"/>
</dbReference>
<accession>A0A318DB93</accession>
<dbReference type="PANTHER" id="PTHR30349">
    <property type="entry name" value="PHAGE INTEGRASE-RELATED"/>
    <property type="match status" value="1"/>
</dbReference>
<dbReference type="GO" id="GO:0006313">
    <property type="term" value="P:DNA transposition"/>
    <property type="evidence" value="ECO:0007669"/>
    <property type="project" value="UniProtKB-UniRule"/>
</dbReference>
<gene>
    <name evidence="11 15" type="primary">xerC</name>
    <name evidence="15" type="ORF">DL796_03520</name>
</gene>
<dbReference type="InterPro" id="IPR011931">
    <property type="entry name" value="Recomb_XerC"/>
</dbReference>
<dbReference type="GO" id="GO:0005737">
    <property type="term" value="C:cytoplasm"/>
    <property type="evidence" value="ECO:0007669"/>
    <property type="project" value="UniProtKB-SubCell"/>
</dbReference>
<feature type="active site" evidence="11">
    <location>
        <position position="242"/>
    </location>
</feature>
<evidence type="ECO:0000256" key="3">
    <source>
        <dbReference type="ARBA" id="ARBA00015804"/>
    </source>
</evidence>
<comment type="similarity">
    <text evidence="2 11">Belongs to the 'phage' integrase family. XerC subfamily.</text>
</comment>
<evidence type="ECO:0000259" key="13">
    <source>
        <dbReference type="PROSITE" id="PS51898"/>
    </source>
</evidence>
<dbReference type="InterPro" id="IPR044068">
    <property type="entry name" value="CB"/>
</dbReference>
<keyword evidence="5 11" id="KW-0132">Cell division</keyword>
<reference evidence="15 16" key="1">
    <citation type="submission" date="2018-05" db="EMBL/GenBank/DDBJ databases">
        <title>Kangiella spongicola genome sequence.</title>
        <authorList>
            <person name="Maclea K.S."/>
            <person name="Goen A.E."/>
            <person name="Kelley C."/>
            <person name="Underriner A."/>
            <person name="Silverwood T."/>
            <person name="Trachtenberg A.M."/>
        </authorList>
    </citation>
    <scope>NUCLEOTIDE SEQUENCE [LARGE SCALE GENOMIC DNA]</scope>
    <source>
        <strain evidence="15 16">ATCC BAA-2076</strain>
    </source>
</reference>